<dbReference type="OMA" id="YGPGCHE"/>
<organism>
    <name type="scientific">Culex quinquefasciatus</name>
    <name type="common">Southern house mosquito</name>
    <name type="synonym">Culex pungens</name>
    <dbReference type="NCBI Taxonomy" id="7176"/>
    <lineage>
        <taxon>Eukaryota</taxon>
        <taxon>Metazoa</taxon>
        <taxon>Ecdysozoa</taxon>
        <taxon>Arthropoda</taxon>
        <taxon>Hexapoda</taxon>
        <taxon>Insecta</taxon>
        <taxon>Pterygota</taxon>
        <taxon>Neoptera</taxon>
        <taxon>Endopterygota</taxon>
        <taxon>Diptera</taxon>
        <taxon>Nematocera</taxon>
        <taxon>Culicoidea</taxon>
        <taxon>Culicidae</taxon>
        <taxon>Culicinae</taxon>
        <taxon>Culicini</taxon>
        <taxon>Culex</taxon>
        <taxon>Culex</taxon>
    </lineage>
</organism>
<feature type="compositionally biased region" description="Basic and acidic residues" evidence="1">
    <location>
        <begin position="546"/>
        <end position="555"/>
    </location>
</feature>
<feature type="transmembrane region" description="Helical" evidence="2">
    <location>
        <begin position="268"/>
        <end position="290"/>
    </location>
</feature>
<dbReference type="AlphaFoldDB" id="B0X4X5"/>
<evidence type="ECO:0000313" key="4">
    <source>
        <dbReference type="EMBL" id="EDS40590.1"/>
    </source>
</evidence>
<feature type="transmembrane region" description="Helical" evidence="2">
    <location>
        <begin position="243"/>
        <end position="261"/>
    </location>
</feature>
<keyword evidence="2" id="KW-1133">Transmembrane helix</keyword>
<dbReference type="KEGG" id="cqu:CpipJ_CPIJ014429"/>
<feature type="region of interest" description="Disordered" evidence="1">
    <location>
        <begin position="33"/>
        <end position="52"/>
    </location>
</feature>
<proteinExistence type="predicted"/>
<dbReference type="EMBL" id="DS232358">
    <property type="protein sequence ID" value="EDS40590.1"/>
    <property type="molecule type" value="Genomic_DNA"/>
</dbReference>
<protein>
    <submittedName>
        <fullName evidence="4 5">Uncharacterized protein</fullName>
    </submittedName>
</protein>
<feature type="transmembrane region" description="Helical" evidence="2">
    <location>
        <begin position="445"/>
        <end position="463"/>
    </location>
</feature>
<feature type="signal peptide" evidence="3">
    <location>
        <begin position="1"/>
        <end position="22"/>
    </location>
</feature>
<feature type="compositionally biased region" description="Acidic residues" evidence="1">
    <location>
        <begin position="33"/>
        <end position="43"/>
    </location>
</feature>
<feature type="transmembrane region" description="Helical" evidence="2">
    <location>
        <begin position="420"/>
        <end position="439"/>
    </location>
</feature>
<reference evidence="4" key="1">
    <citation type="submission" date="2007-03" db="EMBL/GenBank/DDBJ databases">
        <title>Annotation of Culex pipiens quinquefasciatus.</title>
        <authorList>
            <consortium name="The Broad Institute Genome Sequencing Platform"/>
            <person name="Atkinson P.W."/>
            <person name="Hemingway J."/>
            <person name="Christensen B.M."/>
            <person name="Higgs S."/>
            <person name="Kodira C."/>
            <person name="Hannick L."/>
            <person name="Megy K."/>
            <person name="O'Leary S."/>
            <person name="Pearson M."/>
            <person name="Haas B.J."/>
            <person name="Mauceli E."/>
            <person name="Wortman J.R."/>
            <person name="Lee N.H."/>
            <person name="Guigo R."/>
            <person name="Stanke M."/>
            <person name="Alvarado L."/>
            <person name="Amedeo P."/>
            <person name="Antoine C.H."/>
            <person name="Arensburger P."/>
            <person name="Bidwell S.L."/>
            <person name="Crawford M."/>
            <person name="Camaro F."/>
            <person name="Devon K."/>
            <person name="Engels R."/>
            <person name="Hammond M."/>
            <person name="Howarth C."/>
            <person name="Koehrsen M."/>
            <person name="Lawson D."/>
            <person name="Montgomery P."/>
            <person name="Nene V."/>
            <person name="Nusbaum C."/>
            <person name="Puiu D."/>
            <person name="Romero-Severson J."/>
            <person name="Severson D.W."/>
            <person name="Shumway M."/>
            <person name="Sisk P."/>
            <person name="Stolte C."/>
            <person name="Zeng Q."/>
            <person name="Eisenstadt E."/>
            <person name="Fraser-Liggett C."/>
            <person name="Strausberg R."/>
            <person name="Galagan J."/>
            <person name="Birren B."/>
            <person name="Collins F.H."/>
        </authorList>
    </citation>
    <scope>NUCLEOTIDE SEQUENCE [LARGE SCALE GENOMIC DNA]</scope>
    <source>
        <strain evidence="4">JHB</strain>
    </source>
</reference>
<dbReference type="EnsemblMetazoa" id="CPIJ014429-RA">
    <property type="protein sequence ID" value="CPIJ014429-PA"/>
    <property type="gene ID" value="CPIJ014429"/>
</dbReference>
<feature type="compositionally biased region" description="Polar residues" evidence="1">
    <location>
        <begin position="533"/>
        <end position="542"/>
    </location>
</feature>
<dbReference type="OrthoDB" id="7732448at2759"/>
<evidence type="ECO:0000256" key="2">
    <source>
        <dbReference type="SAM" id="Phobius"/>
    </source>
</evidence>
<evidence type="ECO:0000313" key="6">
    <source>
        <dbReference type="Proteomes" id="UP000002320"/>
    </source>
</evidence>
<name>B0X4X5_CULQU</name>
<dbReference type="HOGENOM" id="CLU_469510_0_0_1"/>
<keyword evidence="6" id="KW-1185">Reference proteome</keyword>
<evidence type="ECO:0000256" key="1">
    <source>
        <dbReference type="SAM" id="MobiDB-lite"/>
    </source>
</evidence>
<evidence type="ECO:0000313" key="5">
    <source>
        <dbReference type="EnsemblMetazoa" id="CPIJ014429-PA"/>
    </source>
</evidence>
<evidence type="ECO:0000256" key="3">
    <source>
        <dbReference type="SAM" id="SignalP"/>
    </source>
</evidence>
<feature type="region of interest" description="Disordered" evidence="1">
    <location>
        <begin position="482"/>
        <end position="581"/>
    </location>
</feature>
<feature type="transmembrane region" description="Helical" evidence="2">
    <location>
        <begin position="296"/>
        <end position="316"/>
    </location>
</feature>
<dbReference type="VEuPathDB" id="VectorBase:CQUJHB015374"/>
<keyword evidence="3" id="KW-0732">Signal</keyword>
<keyword evidence="2" id="KW-0812">Transmembrane</keyword>
<dbReference type="eggNOG" id="ENOG502TCW7">
    <property type="taxonomic scope" value="Eukaryota"/>
</dbReference>
<reference evidence="5" key="2">
    <citation type="submission" date="2021-02" db="UniProtKB">
        <authorList>
            <consortium name="EnsemblMetazoa"/>
        </authorList>
    </citation>
    <scope>IDENTIFICATION</scope>
    <source>
        <strain evidence="5">JHB</strain>
    </source>
</reference>
<dbReference type="InParanoid" id="B0X4X5"/>
<accession>B0X4X5</accession>
<feature type="transmembrane region" description="Helical" evidence="2">
    <location>
        <begin position="336"/>
        <end position="355"/>
    </location>
</feature>
<dbReference type="VEuPathDB" id="VectorBase:CPIJ014429"/>
<feature type="chain" id="PRO_5014567187" evidence="3">
    <location>
        <begin position="23"/>
        <end position="581"/>
    </location>
</feature>
<sequence length="581" mass="64774">MRNRLPVLVVVLGLLVWRPISSNFVAYDDDHELNGGDDQEYLQDADHQRPPREDYHDALDRLITHALNQTHPSGDSPGSPAALVDSKVTAASPLEVDEEPPKCAANRQPIPISPSTQLSVAKCCPEGQTFLHESIVKCKSPLRKIRLPIISRRVHLYDSSCYHFGAYLKPNVTFNGRCIGKRLVFNDGALFTVIQNGSLMVSSPEQMAIYRDFCLEETASSVLVAYVCDELVYPDPFDWVDKLVIGTALVVLFLTVLLYGFERNFHCVFGKLIMVHVGLLFTALLLEAALTEFEEAFYSLIVYTLIGASYVIFAAANLHNLIANQASFQKMDSRNVAYVAFGFCLLWLASVLFTLYCDEKIATLCTVFAALLLSVLVNVITLRGIVSRRHHLLTAADNFYDISDGGGAESTTYLHHRKELTILATFAALVQVLHWALYAAGRYNLLYGLSWCGLTVFAVFVCFRYRSITVLFCTTSGGGSRKVLRHHHHQDEHQQQQQQQAGEDTPPSSILQLAGQDQPRPPPISTSSPYYSQLTSSATSQYYHHHQQENQDNQKHMALPPVAEEEGGDEGRRTTTSNPFS</sequence>
<gene>
    <name evidence="5" type="primary">6047666</name>
    <name evidence="4" type="ORF">CpipJ_CPIJ014429</name>
</gene>
<dbReference type="STRING" id="7176.B0X4X5"/>
<dbReference type="Proteomes" id="UP000002320">
    <property type="component" value="Unassembled WGS sequence"/>
</dbReference>
<feature type="transmembrane region" description="Helical" evidence="2">
    <location>
        <begin position="361"/>
        <end position="382"/>
    </location>
</feature>
<keyword evidence="2" id="KW-0472">Membrane</keyword>